<name>A0A165LXH2_EXIGL</name>
<accession>A0A165LXH2</accession>
<sequence>MFDLIRIQLQRSDSLHEEARQNPEVSLPTNPGRKLITGIINSFTAKSEIGGPMAASYLLDLPDHYKSHAFQTVYWRSFVTEAMSAFQLGEPTLGTVSNTDGPVDRSTSTQDKVIIARRQLQWVALSPVKDYIYRPLEHENYCLYDWIRLATKSKRKPSNKEHKIETTIPAAFKLDRNSSVQDESFHKFTEAHPQHGTHTVRLENGRIDTVPNFVGGTLPRRDRGDRDYYCATMLTLFKPWRTGLDLKSLDSTWDEAYETYQFTARQESIMDNFNLRYECLDARDDFSKQRKAEEEHKHM</sequence>
<dbReference type="InParanoid" id="A0A165LXH2"/>
<dbReference type="Proteomes" id="UP000077266">
    <property type="component" value="Unassembled WGS sequence"/>
</dbReference>
<evidence type="ECO:0000313" key="2">
    <source>
        <dbReference type="Proteomes" id="UP000077266"/>
    </source>
</evidence>
<organism evidence="1 2">
    <name type="scientific">Exidia glandulosa HHB12029</name>
    <dbReference type="NCBI Taxonomy" id="1314781"/>
    <lineage>
        <taxon>Eukaryota</taxon>
        <taxon>Fungi</taxon>
        <taxon>Dikarya</taxon>
        <taxon>Basidiomycota</taxon>
        <taxon>Agaricomycotina</taxon>
        <taxon>Agaricomycetes</taxon>
        <taxon>Auriculariales</taxon>
        <taxon>Exidiaceae</taxon>
        <taxon>Exidia</taxon>
    </lineage>
</organism>
<dbReference type="OrthoDB" id="3259294at2759"/>
<reference evidence="1 2" key="1">
    <citation type="journal article" date="2016" name="Mol. Biol. Evol.">
        <title>Comparative Genomics of Early-Diverging Mushroom-Forming Fungi Provides Insights into the Origins of Lignocellulose Decay Capabilities.</title>
        <authorList>
            <person name="Nagy L.G."/>
            <person name="Riley R."/>
            <person name="Tritt A."/>
            <person name="Adam C."/>
            <person name="Daum C."/>
            <person name="Floudas D."/>
            <person name="Sun H."/>
            <person name="Yadav J.S."/>
            <person name="Pangilinan J."/>
            <person name="Larsson K.H."/>
            <person name="Matsuura K."/>
            <person name="Barry K."/>
            <person name="Labutti K."/>
            <person name="Kuo R."/>
            <person name="Ohm R.A."/>
            <person name="Bhattacharya S.S."/>
            <person name="Shirouzu T."/>
            <person name="Yoshinaga Y."/>
            <person name="Martin F.M."/>
            <person name="Grigoriev I.V."/>
            <person name="Hibbett D.S."/>
        </authorList>
    </citation>
    <scope>NUCLEOTIDE SEQUENCE [LARGE SCALE GENOMIC DNA]</scope>
    <source>
        <strain evidence="1 2">HHB12029</strain>
    </source>
</reference>
<proteinExistence type="predicted"/>
<dbReference type="AlphaFoldDB" id="A0A165LXH2"/>
<evidence type="ECO:0000313" key="1">
    <source>
        <dbReference type="EMBL" id="KZV98465.1"/>
    </source>
</evidence>
<protein>
    <submittedName>
        <fullName evidence="1">Uncharacterized protein</fullName>
    </submittedName>
</protein>
<dbReference type="EMBL" id="KV425918">
    <property type="protein sequence ID" value="KZV98465.1"/>
    <property type="molecule type" value="Genomic_DNA"/>
</dbReference>
<keyword evidence="2" id="KW-1185">Reference proteome</keyword>
<gene>
    <name evidence="1" type="ORF">EXIGLDRAFT_606911</name>
</gene>